<proteinExistence type="predicted"/>
<protein>
    <submittedName>
        <fullName evidence="2">Uncharacterized protein</fullName>
    </submittedName>
</protein>
<keyword evidence="1" id="KW-0472">Membrane</keyword>
<feature type="transmembrane region" description="Helical" evidence="1">
    <location>
        <begin position="6"/>
        <end position="24"/>
    </location>
</feature>
<dbReference type="EMBL" id="FQZY01000040">
    <property type="protein sequence ID" value="SHK27847.1"/>
    <property type="molecule type" value="Genomic_DNA"/>
</dbReference>
<keyword evidence="1" id="KW-0812">Transmembrane</keyword>
<evidence type="ECO:0000256" key="1">
    <source>
        <dbReference type="SAM" id="Phobius"/>
    </source>
</evidence>
<gene>
    <name evidence="2" type="ORF">SAMN02745243_02607</name>
</gene>
<accession>A0A1M6R691</accession>
<keyword evidence="3" id="KW-1185">Reference proteome</keyword>
<reference evidence="2 3" key="1">
    <citation type="submission" date="2016-11" db="EMBL/GenBank/DDBJ databases">
        <authorList>
            <person name="Jaros S."/>
            <person name="Januszkiewicz K."/>
            <person name="Wedrychowicz H."/>
        </authorList>
    </citation>
    <scope>NUCLEOTIDE SEQUENCE [LARGE SCALE GENOMIC DNA]</scope>
    <source>
        <strain evidence="2 3">DSM 15480</strain>
    </source>
</reference>
<dbReference type="Proteomes" id="UP000184301">
    <property type="component" value="Unassembled WGS sequence"/>
</dbReference>
<keyword evidence="1" id="KW-1133">Transmembrane helix</keyword>
<name>A0A1M6R691_9FIRM</name>
<dbReference type="AlphaFoldDB" id="A0A1M6R691"/>
<evidence type="ECO:0000313" key="3">
    <source>
        <dbReference type="Proteomes" id="UP000184301"/>
    </source>
</evidence>
<dbReference type="RefSeq" id="WP_073111169.1">
    <property type="nucleotide sequence ID" value="NZ_FQZY01000040.1"/>
</dbReference>
<evidence type="ECO:0000313" key="2">
    <source>
        <dbReference type="EMBL" id="SHK27847.1"/>
    </source>
</evidence>
<organism evidence="2 3">
    <name type="scientific">Hespellia stercorisuis DSM 15480</name>
    <dbReference type="NCBI Taxonomy" id="1121950"/>
    <lineage>
        <taxon>Bacteria</taxon>
        <taxon>Bacillati</taxon>
        <taxon>Bacillota</taxon>
        <taxon>Clostridia</taxon>
        <taxon>Lachnospirales</taxon>
        <taxon>Lachnospiraceae</taxon>
        <taxon>Hespellia</taxon>
    </lineage>
</organism>
<sequence>METLINLILLILIICGVIKFISWVKDTTKKTAFDTFTKKGRNRSQLVNELYQFVQQHGGLERVYISKKRLEIRDLNNYTVDSYFFEKHGYTELEFYTLNKTHLNMDSLTISNNSGGQIAYDLAKKLRGHVITDGHTVMGRGGSLGDTISFAMGNYGTCNHGDSFVIDGAWILNNERYAVYKAQQKSMEQQRPIRKQL</sequence>